<dbReference type="PANTHER" id="PTHR32002">
    <property type="entry name" value="PROTEIN NLP8"/>
    <property type="match status" value="1"/>
</dbReference>
<accession>A0ABQ5AVE3</accession>
<reference evidence="1" key="1">
    <citation type="journal article" date="2022" name="Int. J. Mol. Sci.">
        <title>Draft Genome of Tanacetum Coccineum: Genomic Comparison of Closely Related Tanacetum-Family Plants.</title>
        <authorList>
            <person name="Yamashiro T."/>
            <person name="Shiraishi A."/>
            <person name="Nakayama K."/>
            <person name="Satake H."/>
        </authorList>
    </citation>
    <scope>NUCLEOTIDE SEQUENCE</scope>
</reference>
<protein>
    <submittedName>
        <fullName evidence="1">Uncharacterized protein</fullName>
    </submittedName>
</protein>
<gene>
    <name evidence="1" type="ORF">Tco_0839670</name>
</gene>
<proteinExistence type="predicted"/>
<dbReference type="Proteomes" id="UP001151760">
    <property type="component" value="Unassembled WGS sequence"/>
</dbReference>
<evidence type="ECO:0000313" key="2">
    <source>
        <dbReference type="Proteomes" id="UP001151760"/>
    </source>
</evidence>
<organism evidence="1 2">
    <name type="scientific">Tanacetum coccineum</name>
    <dbReference type="NCBI Taxonomy" id="301880"/>
    <lineage>
        <taxon>Eukaryota</taxon>
        <taxon>Viridiplantae</taxon>
        <taxon>Streptophyta</taxon>
        <taxon>Embryophyta</taxon>
        <taxon>Tracheophyta</taxon>
        <taxon>Spermatophyta</taxon>
        <taxon>Magnoliopsida</taxon>
        <taxon>eudicotyledons</taxon>
        <taxon>Gunneridae</taxon>
        <taxon>Pentapetalae</taxon>
        <taxon>asterids</taxon>
        <taxon>campanulids</taxon>
        <taxon>Asterales</taxon>
        <taxon>Asteraceae</taxon>
        <taxon>Asteroideae</taxon>
        <taxon>Anthemideae</taxon>
        <taxon>Anthemidinae</taxon>
        <taxon>Tanacetum</taxon>
    </lineage>
</organism>
<evidence type="ECO:0000313" key="1">
    <source>
        <dbReference type="EMBL" id="GJT05208.1"/>
    </source>
</evidence>
<dbReference type="InterPro" id="IPR045012">
    <property type="entry name" value="NLP"/>
</dbReference>
<dbReference type="EMBL" id="BQNB010012569">
    <property type="protein sequence ID" value="GJT05208.1"/>
    <property type="molecule type" value="Genomic_DNA"/>
</dbReference>
<dbReference type="PANTHER" id="PTHR32002:SF49">
    <property type="entry name" value="BILE ACID:SODIUM SYMPORTER_ARSENICAL RESISTANCE PROTEIN ACR3-RELATED"/>
    <property type="match status" value="1"/>
</dbReference>
<name>A0ABQ5AVE3_9ASTR</name>
<sequence length="267" mass="30491">MELPYDKFICSFLERFPTYQLRSQPQSLEDLSFWVFSVNDEEGSQNDSYSSSDRMMVHDMVISAFSNVKTSYNYIVQLWAPVTIGGRQLLSTYRQPFAVRYLYTKSENHRLRCEKYGYNVNVNNESIVDDNEHNCWPEIKSSGPPLSAFLNGLPEISSSVHQEAGPLLGDGYEESQLMGSLFLIPIFNPSGSSSSSDCIGVVECLTDVTDIFSFFEMNRALERVVSHQEVLFYPHKPEVIVSWVEKRQSYSQIIVCSGSYLYLVKPK</sequence>
<comment type="caution">
    <text evidence="1">The sequence shown here is derived from an EMBL/GenBank/DDBJ whole genome shotgun (WGS) entry which is preliminary data.</text>
</comment>
<reference evidence="1" key="2">
    <citation type="submission" date="2022-01" db="EMBL/GenBank/DDBJ databases">
        <authorList>
            <person name="Yamashiro T."/>
            <person name="Shiraishi A."/>
            <person name="Satake H."/>
            <person name="Nakayama K."/>
        </authorList>
    </citation>
    <scope>NUCLEOTIDE SEQUENCE</scope>
</reference>
<keyword evidence="2" id="KW-1185">Reference proteome</keyword>